<feature type="compositionally biased region" description="Basic and acidic residues" evidence="1">
    <location>
        <begin position="1014"/>
        <end position="1032"/>
    </location>
</feature>
<reference evidence="3 4" key="1">
    <citation type="submission" date="2020-12" db="EMBL/GenBank/DDBJ databases">
        <title>Effect of drift, selection, and recombination on the evolution of hybrid genomes in Candida yeast pathogens.</title>
        <authorList>
            <person name="Mixao V."/>
            <person name="Ksiezopolska E."/>
            <person name="Saus E."/>
            <person name="Boekhout T."/>
            <person name="Gacser A."/>
            <person name="Gabaldon T."/>
        </authorList>
    </citation>
    <scope>NUCLEOTIDE SEQUENCE [LARGE SCALE GENOMIC DNA]</scope>
    <source>
        <strain evidence="3 4">BP57</strain>
    </source>
</reference>
<feature type="compositionally biased region" description="Low complexity" evidence="1">
    <location>
        <begin position="180"/>
        <end position="191"/>
    </location>
</feature>
<feature type="region of interest" description="Disordered" evidence="1">
    <location>
        <begin position="259"/>
        <end position="384"/>
    </location>
</feature>
<evidence type="ECO:0000313" key="3">
    <source>
        <dbReference type="EMBL" id="KAG5421385.1"/>
    </source>
</evidence>
<dbReference type="OrthoDB" id="6365676at2759"/>
<protein>
    <recommendedName>
        <fullName evidence="2">Nucleolar protein Dnt1-like N-terminal domain-containing protein</fullName>
    </recommendedName>
</protein>
<evidence type="ECO:0000256" key="1">
    <source>
        <dbReference type="SAM" id="MobiDB-lite"/>
    </source>
</evidence>
<feature type="compositionally biased region" description="Low complexity" evidence="1">
    <location>
        <begin position="1049"/>
        <end position="1065"/>
    </location>
</feature>
<feature type="region of interest" description="Disordered" evidence="1">
    <location>
        <begin position="933"/>
        <end position="1086"/>
    </location>
</feature>
<feature type="region of interest" description="Disordered" evidence="1">
    <location>
        <begin position="515"/>
        <end position="736"/>
    </location>
</feature>
<name>A0A8H8DDW0_9ASCO</name>
<feature type="compositionally biased region" description="Polar residues" evidence="1">
    <location>
        <begin position="657"/>
        <end position="669"/>
    </location>
</feature>
<feature type="compositionally biased region" description="Basic residues" evidence="1">
    <location>
        <begin position="335"/>
        <end position="347"/>
    </location>
</feature>
<feature type="compositionally biased region" description="Basic and acidic residues" evidence="1">
    <location>
        <begin position="854"/>
        <end position="866"/>
    </location>
</feature>
<evidence type="ECO:0000259" key="2">
    <source>
        <dbReference type="Pfam" id="PF10407"/>
    </source>
</evidence>
<feature type="region of interest" description="Disordered" evidence="1">
    <location>
        <begin position="754"/>
        <end position="773"/>
    </location>
</feature>
<feature type="compositionally biased region" description="Basic and acidic residues" evidence="1">
    <location>
        <begin position="158"/>
        <end position="171"/>
    </location>
</feature>
<sequence length="1104" mass="120572">MVKLKLQILLIPEECSSLPTAKIDSLIAKKFLHLIDPTKQIGELLEAVVAQFKRLYPDEPVINIVKCQDKNQCDLDKDYQLDDVFESNDEVRVIVDNLYFSEKLGLEGLPSSKRSREEMEDVGYVDSATPTRNHLQPVSSPVSLAPPPTTYSRKIPKKRDGDSPNGKEQERITSGMLLKPPTANNNPPSNNSDDDYSAPEINAMDMSSESEDNLPINKVKNRMPIFDKADILDMYKKHAGKKPSKADSVMKSLQIDTVDGHPYFSDNGVTQKPKPTPAKKQPATTKQTAQPRSSTKQAQSDSTPMEVNVTLPYRKKTDSGPVPVPTPTPAEKPTPKRGRPVRAKKQTSRVADKSPDLIDKTPTSKSKAGPSKNKSPSRTDTFAIPTLSGPLERVYDDQRSMNILDSINFNLDHLNDQILRYKTGPDGQFKEVPEHFAVSAYTCQSVYADPVVDFRFDLSGESNYGGPLPYKVKSKTEFDRENNRAHLEAFRKNPFSNSGIDDMEYETAEVVEITSGPDEDDDDDDDDELFNQVPEEEEEEVRAPNRRSSPRKQVSTSSTPSTAKPNTRSNIPKGPRSMTRSNSPDGGVIKGPIRDTKSKRSNNSEDKSKQKPASTTKKPASPKTAPKKTPGRRKKKEPPTKELDDDSDDEMEDMPIQSKSKFEQITNLFANDHPSARLQKLGDSHNGLGDDRPESSAFGSIVPPARDQENEDLGVNNGGHSRQQSTGKFSSFYTDSQQATAKSLTNLFFQDPKPESIVNKPVEDTQADVPLGSADPSVLRRVEKSAFGAGDAFIKGIDEEQKQDGKATNGKAVGNGDNPVLIASPKFPLRTLPTALESPKQKTGSQSFQLYARQTDDQQHGEDRRSSSSGSSDVESVIGDVEEEQVEGTSTGMRLVAAEPEKRNVSPGVGKSNSSLSTIRLLTSIASQGLVGSFGNRGSNVAANNDKASEEQPTQVDQKNGASQTQIDANASSGFGASQQNPAPGKSAFGIPLATPAKKPALPTLTELGSRGVPEVKEIDELRLYKGDKKDSNEEDKDFNSDSDGNEVESVIGSDSDLSSGSDSTSSDEDEDEGSGSQLFLSSSTIDDKSVKKRNNLKKNLFSR</sequence>
<feature type="compositionally biased region" description="Basic and acidic residues" evidence="1">
    <location>
        <begin position="592"/>
        <end position="609"/>
    </location>
</feature>
<feature type="compositionally biased region" description="Polar residues" evidence="1">
    <location>
        <begin position="551"/>
        <end position="570"/>
    </location>
</feature>
<feature type="compositionally biased region" description="Polar residues" evidence="1">
    <location>
        <begin position="718"/>
        <end position="736"/>
    </location>
</feature>
<feature type="compositionally biased region" description="Basic and acidic residues" evidence="1">
    <location>
        <begin position="796"/>
        <end position="805"/>
    </location>
</feature>
<organism evidence="3 4">
    <name type="scientific">Candida metapsilosis</name>
    <dbReference type="NCBI Taxonomy" id="273372"/>
    <lineage>
        <taxon>Eukaryota</taxon>
        <taxon>Fungi</taxon>
        <taxon>Dikarya</taxon>
        <taxon>Ascomycota</taxon>
        <taxon>Saccharomycotina</taxon>
        <taxon>Pichiomycetes</taxon>
        <taxon>Debaryomycetaceae</taxon>
        <taxon>Candida/Lodderomyces clade</taxon>
        <taxon>Candida</taxon>
    </lineage>
</organism>
<feature type="domain" description="Nucleolar protein Dnt1-like N-terminal" evidence="2">
    <location>
        <begin position="29"/>
        <end position="97"/>
    </location>
</feature>
<dbReference type="Pfam" id="PF10407">
    <property type="entry name" value="Cytokin_check_N"/>
    <property type="match status" value="1"/>
</dbReference>
<feature type="compositionally biased region" description="Polar residues" evidence="1">
    <location>
        <begin position="292"/>
        <end position="305"/>
    </location>
</feature>
<dbReference type="EMBL" id="JAEOAQ010000001">
    <property type="protein sequence ID" value="KAG5421385.1"/>
    <property type="molecule type" value="Genomic_DNA"/>
</dbReference>
<dbReference type="AlphaFoldDB" id="A0A8H8DDW0"/>
<feature type="compositionally biased region" description="Polar residues" evidence="1">
    <location>
        <begin position="361"/>
        <end position="380"/>
    </location>
</feature>
<feature type="compositionally biased region" description="Low complexity" evidence="1">
    <location>
        <begin position="611"/>
        <end position="624"/>
    </location>
</feature>
<comment type="caution">
    <text evidence="3">The sequence shown here is derived from an EMBL/GenBank/DDBJ whole genome shotgun (WGS) entry which is preliminary data.</text>
</comment>
<accession>A0A8H8DDW0</accession>
<dbReference type="InterPro" id="IPR043185">
    <property type="entry name" value="Net1/Tof2"/>
</dbReference>
<dbReference type="RefSeq" id="XP_067550501.1">
    <property type="nucleotide sequence ID" value="XM_067693853.1"/>
</dbReference>
<feature type="compositionally biased region" description="Polar residues" evidence="1">
    <location>
        <begin position="951"/>
        <end position="982"/>
    </location>
</feature>
<proteinExistence type="predicted"/>
<feature type="compositionally biased region" description="Low complexity" evidence="1">
    <location>
        <begin position="270"/>
        <end position="291"/>
    </location>
</feature>
<feature type="region of interest" description="Disordered" evidence="1">
    <location>
        <begin position="111"/>
        <end position="200"/>
    </location>
</feature>
<feature type="compositionally biased region" description="Low complexity" evidence="1">
    <location>
        <begin position="867"/>
        <end position="879"/>
    </location>
</feature>
<feature type="region of interest" description="Disordered" evidence="1">
    <location>
        <begin position="790"/>
        <end position="914"/>
    </location>
</feature>
<keyword evidence="4" id="KW-1185">Reference proteome</keyword>
<feature type="compositionally biased region" description="Low complexity" evidence="1">
    <location>
        <begin position="992"/>
        <end position="1006"/>
    </location>
</feature>
<feature type="compositionally biased region" description="Acidic residues" evidence="1">
    <location>
        <begin position="517"/>
        <end position="540"/>
    </location>
</feature>
<evidence type="ECO:0000313" key="4">
    <source>
        <dbReference type="Proteomes" id="UP000669133"/>
    </source>
</evidence>
<feature type="compositionally biased region" description="Basic and acidic residues" evidence="1">
    <location>
        <begin position="680"/>
        <end position="694"/>
    </location>
</feature>
<feature type="compositionally biased region" description="Pro residues" evidence="1">
    <location>
        <begin position="322"/>
        <end position="332"/>
    </location>
</feature>
<feature type="compositionally biased region" description="Acidic residues" evidence="1">
    <location>
        <begin position="643"/>
        <end position="653"/>
    </location>
</feature>
<gene>
    <name evidence="3" type="ORF">I9W82_000475</name>
</gene>
<dbReference type="Proteomes" id="UP000669133">
    <property type="component" value="Unassembled WGS sequence"/>
</dbReference>
<dbReference type="GeneID" id="93649104"/>
<feature type="compositionally biased region" description="Basic residues" evidence="1">
    <location>
        <begin position="625"/>
        <end position="636"/>
    </location>
</feature>
<feature type="compositionally biased region" description="Basic and acidic residues" evidence="1">
    <location>
        <begin position="350"/>
        <end position="359"/>
    </location>
</feature>
<dbReference type="PANTHER" id="PTHR28196">
    <property type="entry name" value="NUCLEOLAR PROTEIN NET1-RELATED"/>
    <property type="match status" value="1"/>
</dbReference>
<dbReference type="InterPro" id="IPR018844">
    <property type="entry name" value="Dnt1-like_N"/>
</dbReference>
<dbReference type="GO" id="GO:0000183">
    <property type="term" value="P:rDNA heterochromatin formation"/>
    <property type="evidence" value="ECO:0007669"/>
    <property type="project" value="InterPro"/>
</dbReference>
<dbReference type="PANTHER" id="PTHR28196:SF1">
    <property type="entry name" value="NUCLEOLAR PROTEIN NET1-RELATED"/>
    <property type="match status" value="1"/>
</dbReference>